<protein>
    <submittedName>
        <fullName evidence="1">Uncharacterized protein</fullName>
    </submittedName>
</protein>
<dbReference type="Proteomes" id="UP000004810">
    <property type="component" value="Unassembled WGS sequence"/>
</dbReference>
<evidence type="ECO:0000313" key="1">
    <source>
        <dbReference type="EMBL" id="EJW89045.1"/>
    </source>
</evidence>
<keyword evidence="4" id="KW-1185">Reference proteome</keyword>
<sequence>MSFLDDTSTFLFLHVQLPNVPVEPFISASIILTAIMLKIGGAGSQCTTKCRNYEEKLAVRIGSNVLAISGKPSRNPTISDTSDPADAPSVLRSAVPELQSGQATREQSSCLQFLV</sequence>
<name>J9BNB2_WUCBA</name>
<evidence type="ECO:0000313" key="3">
    <source>
        <dbReference type="Proteomes" id="UP000004810"/>
    </source>
</evidence>
<organism evidence="1 3">
    <name type="scientific">Wuchereria bancrofti</name>
    <dbReference type="NCBI Taxonomy" id="6293"/>
    <lineage>
        <taxon>Eukaryota</taxon>
        <taxon>Metazoa</taxon>
        <taxon>Ecdysozoa</taxon>
        <taxon>Nematoda</taxon>
        <taxon>Chromadorea</taxon>
        <taxon>Rhabditida</taxon>
        <taxon>Spirurina</taxon>
        <taxon>Spiruromorpha</taxon>
        <taxon>Filarioidea</taxon>
        <taxon>Onchocercidae</taxon>
        <taxon>Wuchereria</taxon>
    </lineage>
</organism>
<reference evidence="1" key="2">
    <citation type="submission" date="2012-08" db="EMBL/GenBank/DDBJ databases">
        <title>The Genome Sequence of Wuchereria bancrofti.</title>
        <authorList>
            <consortium name="The Broad Institute Genome Sequencing Platform"/>
            <consortium name="Broad Institute Genome Sequencing Center for Infectious Disease"/>
            <person name="Nutman T.B."/>
            <person name="Fink D.L."/>
            <person name="Russ C."/>
            <person name="Young S."/>
            <person name="Zeng Q."/>
            <person name="Koehrsen M."/>
            <person name="Alvarado L."/>
            <person name="Berlin A."/>
            <person name="Borenstein D."/>
            <person name="Chapman S.B."/>
            <person name="Chen Z."/>
            <person name="Engels R."/>
            <person name="Freedman E."/>
            <person name="Gellesch M."/>
            <person name="Goldberg J."/>
            <person name="Griggs A."/>
            <person name="Gujja S."/>
            <person name="Heilman E.R."/>
            <person name="Heiman D."/>
            <person name="Hepburn T."/>
            <person name="Howarth C."/>
            <person name="Jen D."/>
            <person name="Larson L."/>
            <person name="Lewis B."/>
            <person name="Mehta T."/>
            <person name="Park D."/>
            <person name="Pearson M."/>
            <person name="Richards J."/>
            <person name="Roberts A."/>
            <person name="Saif S."/>
            <person name="Shea T."/>
            <person name="Shenoy N."/>
            <person name="Sisk P."/>
            <person name="Stolte C."/>
            <person name="Sykes S."/>
            <person name="Walk T."/>
            <person name="White J."/>
            <person name="Yandava C."/>
            <person name="Haas B."/>
            <person name="Henn M.R."/>
            <person name="Nusbaum C."/>
            <person name="Birren B."/>
        </authorList>
    </citation>
    <scope>NUCLEOTIDE SEQUENCE</scope>
</reference>
<reference evidence="3" key="1">
    <citation type="submission" date="2012-08" db="EMBL/GenBank/DDBJ databases">
        <title>The Genome Sequence of Wuchereria bancrofti.</title>
        <authorList>
            <person name="Nutman T.B."/>
            <person name="Fink D.L."/>
            <person name="Russ C."/>
            <person name="Young S."/>
            <person name="Zeng Q."/>
            <person name="Koehrsen M."/>
            <person name="Alvarado L."/>
            <person name="Berlin A."/>
            <person name="Chapman S.B."/>
            <person name="Chen Z."/>
            <person name="Freedman E."/>
            <person name="Gellesch M."/>
            <person name="Goldberg J."/>
            <person name="Griggs A."/>
            <person name="Gujja S."/>
            <person name="Heilman E.R."/>
            <person name="Heiman D."/>
            <person name="Hepburn T."/>
            <person name="Howarth C."/>
            <person name="Jen D."/>
            <person name="Larson L."/>
            <person name="Lewis B."/>
            <person name="Mehta T."/>
            <person name="Park D."/>
            <person name="Pearson M."/>
            <person name="Roberts A."/>
            <person name="Saif S."/>
            <person name="Shea T."/>
            <person name="Shenoy N."/>
            <person name="Sisk P."/>
            <person name="Stolte C."/>
            <person name="Sykes S."/>
            <person name="Walk T."/>
            <person name="White J."/>
            <person name="Yandava C."/>
            <person name="Haas B."/>
            <person name="Henn M.R."/>
            <person name="Nusbaum C."/>
            <person name="Birren B."/>
        </authorList>
    </citation>
    <scope>NUCLEOTIDE SEQUENCE [LARGE SCALE GENOMIC DNA]</scope>
    <source>
        <strain evidence="3">NA</strain>
    </source>
</reference>
<reference evidence="2 4" key="3">
    <citation type="submission" date="2018-11" db="EMBL/GenBank/DDBJ databases">
        <authorList>
            <consortium name="Pathogen Informatics"/>
        </authorList>
    </citation>
    <scope>NUCLEOTIDE SEQUENCE [LARGE SCALE GENOMIC DNA]</scope>
</reference>
<dbReference type="EMBL" id="ADBV01000005">
    <property type="protein sequence ID" value="EJW89045.1"/>
    <property type="molecule type" value="Genomic_DNA"/>
</dbReference>
<dbReference type="Proteomes" id="UP000270924">
    <property type="component" value="Unassembled WGS sequence"/>
</dbReference>
<dbReference type="AlphaFoldDB" id="J9BNB2"/>
<dbReference type="EMBL" id="UYWW01013198">
    <property type="protein sequence ID" value="VDM23144.1"/>
    <property type="molecule type" value="Genomic_DNA"/>
</dbReference>
<accession>J9BNB2</accession>
<evidence type="ECO:0000313" key="2">
    <source>
        <dbReference type="EMBL" id="VDM23144.1"/>
    </source>
</evidence>
<proteinExistence type="predicted"/>
<gene>
    <name evidence="2" type="ORF">WBA_LOCUS12850</name>
    <name evidence="1" type="ORF">WUBG_00038</name>
</gene>
<evidence type="ECO:0000313" key="4">
    <source>
        <dbReference type="Proteomes" id="UP000270924"/>
    </source>
</evidence>